<protein>
    <submittedName>
        <fullName evidence="2">Hypothetical_protein</fullName>
    </submittedName>
</protein>
<evidence type="ECO:0000313" key="1">
    <source>
        <dbReference type="EMBL" id="CAI9915255.1"/>
    </source>
</evidence>
<gene>
    <name evidence="1" type="ORF">HINF_LOCUS2900</name>
    <name evidence="2" type="ORF">HINF_LOCUS61011</name>
</gene>
<sequence length="228" mass="27037">MQQRYSDICNIITFFLYISSSQITEVRWVLQFSSYELQLYTFIIYQKAGIRVQSREVQGLLVFFTCRPSNWSCVGMSQCIEMFQKSYLNRPTFYLIQGDNRDSLLWNTFQLQFHYLRPSQLCNLHYTDPQQVKLLISHYIVLHMKMLFLQRIVMNDQYQSVVDAITFVKSIPGWLSDQIYGNGIVDLHQMSTKYFCVRIMPKYRLSQKIIEAGVDQMKDVQGIHRNCV</sequence>
<dbReference type="AlphaFoldDB" id="A0AA86N9E7"/>
<dbReference type="EMBL" id="CAXDID020000362">
    <property type="protein sequence ID" value="CAL6082219.1"/>
    <property type="molecule type" value="Genomic_DNA"/>
</dbReference>
<accession>A0AA86N9E7</accession>
<evidence type="ECO:0000313" key="2">
    <source>
        <dbReference type="EMBL" id="CAL6082219.1"/>
    </source>
</evidence>
<proteinExistence type="predicted"/>
<reference evidence="1" key="1">
    <citation type="submission" date="2023-06" db="EMBL/GenBank/DDBJ databases">
        <authorList>
            <person name="Kurt Z."/>
        </authorList>
    </citation>
    <scope>NUCLEOTIDE SEQUENCE</scope>
</reference>
<comment type="caution">
    <text evidence="1">The sequence shown here is derived from an EMBL/GenBank/DDBJ whole genome shotgun (WGS) entry which is preliminary data.</text>
</comment>
<name>A0AA86N9E7_9EUKA</name>
<dbReference type="EMBL" id="CATOUU010000069">
    <property type="protein sequence ID" value="CAI9915255.1"/>
    <property type="molecule type" value="Genomic_DNA"/>
</dbReference>
<reference evidence="2 3" key="2">
    <citation type="submission" date="2024-07" db="EMBL/GenBank/DDBJ databases">
        <authorList>
            <person name="Akdeniz Z."/>
        </authorList>
    </citation>
    <scope>NUCLEOTIDE SEQUENCE [LARGE SCALE GENOMIC DNA]</scope>
</reference>
<organism evidence="1">
    <name type="scientific">Hexamita inflata</name>
    <dbReference type="NCBI Taxonomy" id="28002"/>
    <lineage>
        <taxon>Eukaryota</taxon>
        <taxon>Metamonada</taxon>
        <taxon>Diplomonadida</taxon>
        <taxon>Hexamitidae</taxon>
        <taxon>Hexamitinae</taxon>
        <taxon>Hexamita</taxon>
    </lineage>
</organism>
<dbReference type="Proteomes" id="UP001642409">
    <property type="component" value="Unassembled WGS sequence"/>
</dbReference>
<keyword evidence="3" id="KW-1185">Reference proteome</keyword>
<evidence type="ECO:0000313" key="3">
    <source>
        <dbReference type="Proteomes" id="UP001642409"/>
    </source>
</evidence>